<comment type="caution">
    <text evidence="3">The sequence shown here is derived from an EMBL/GenBank/DDBJ whole genome shotgun (WGS) entry which is preliminary data.</text>
</comment>
<dbReference type="EMBL" id="SSTD01000141">
    <property type="protein sequence ID" value="TYK30977.1"/>
    <property type="molecule type" value="Genomic_DNA"/>
</dbReference>
<evidence type="ECO:0000259" key="1">
    <source>
        <dbReference type="Pfam" id="PF07727"/>
    </source>
</evidence>
<feature type="domain" description="Reverse transcriptase Ty1/copia-type" evidence="1">
    <location>
        <begin position="28"/>
        <end position="93"/>
    </location>
</feature>
<reference evidence="4 5" key="1">
    <citation type="submission" date="2019-08" db="EMBL/GenBank/DDBJ databases">
        <title>Draft genome sequences of two oriental melons (Cucumis melo L. var makuwa).</title>
        <authorList>
            <person name="Kwon S.-Y."/>
        </authorList>
    </citation>
    <scope>NUCLEOTIDE SEQUENCE [LARGE SCALE GENOMIC DNA]</scope>
    <source>
        <strain evidence="5">cv. Chang Bougi</strain>
        <strain evidence="4">cv. SW 3</strain>
        <tissue evidence="3">Leaf</tissue>
    </source>
</reference>
<gene>
    <name evidence="3" type="ORF">E5676_scaffold455G002040</name>
    <name evidence="2" type="ORF">E6C27_scaffold285G002260</name>
</gene>
<dbReference type="STRING" id="1194695.A0A5D3E4I0"/>
<dbReference type="Pfam" id="PF07727">
    <property type="entry name" value="RVT_2"/>
    <property type="match status" value="1"/>
</dbReference>
<dbReference type="PANTHER" id="PTHR11439">
    <property type="entry name" value="GAG-POL-RELATED RETROTRANSPOSON"/>
    <property type="match status" value="1"/>
</dbReference>
<accession>A0A5D3E4I0</accession>
<evidence type="ECO:0000313" key="5">
    <source>
        <dbReference type="Proteomes" id="UP000321947"/>
    </source>
</evidence>
<dbReference type="AlphaFoldDB" id="A0A5D3E4I0"/>
<proteinExistence type="predicted"/>
<dbReference type="InterPro" id="IPR013103">
    <property type="entry name" value="RVT_2"/>
</dbReference>
<dbReference type="EMBL" id="SSTE01019907">
    <property type="protein sequence ID" value="KAA0035557.1"/>
    <property type="molecule type" value="Genomic_DNA"/>
</dbReference>
<organism evidence="3 5">
    <name type="scientific">Cucumis melo var. makuwa</name>
    <name type="common">Oriental melon</name>
    <dbReference type="NCBI Taxonomy" id="1194695"/>
    <lineage>
        <taxon>Eukaryota</taxon>
        <taxon>Viridiplantae</taxon>
        <taxon>Streptophyta</taxon>
        <taxon>Embryophyta</taxon>
        <taxon>Tracheophyta</taxon>
        <taxon>Spermatophyta</taxon>
        <taxon>Magnoliopsida</taxon>
        <taxon>eudicotyledons</taxon>
        <taxon>Gunneridae</taxon>
        <taxon>Pentapetalae</taxon>
        <taxon>rosids</taxon>
        <taxon>fabids</taxon>
        <taxon>Cucurbitales</taxon>
        <taxon>Cucurbitaceae</taxon>
        <taxon>Benincaseae</taxon>
        <taxon>Cucumis</taxon>
    </lineage>
</organism>
<dbReference type="Proteomes" id="UP000321393">
    <property type="component" value="Unassembled WGS sequence"/>
</dbReference>
<name>A0A5D3E4I0_CUCMM</name>
<evidence type="ECO:0000313" key="4">
    <source>
        <dbReference type="Proteomes" id="UP000321393"/>
    </source>
</evidence>
<dbReference type="PANTHER" id="PTHR11439:SF461">
    <property type="entry name" value="OS10G0432200 PROTEIN"/>
    <property type="match status" value="1"/>
</dbReference>
<evidence type="ECO:0000313" key="3">
    <source>
        <dbReference type="EMBL" id="TYK30977.1"/>
    </source>
</evidence>
<dbReference type="Proteomes" id="UP000321947">
    <property type="component" value="Unassembled WGS sequence"/>
</dbReference>
<sequence>MNDELQALEKMHTWDFIDLPSGKRLIGRYKQKYGIDYEETFALVAQMIFVRSLLVIVVAAAKQWPLLWMDVKSTFLNGTFSKEVYMKSSPGTSLPPRKAISDLRHYLGQHFEMKDLVSLNYFLGLEVSSAQTDPDVHLTPFDDVPLEDVSLYWLVGNLIYLIVTRLDIAYVIHIVSSFMAASRTIHFTTVLHILHYIKETLGHGLQFSSQSSLMLSNYSNAY</sequence>
<protein>
    <submittedName>
        <fullName evidence="2 3">Mitochondrial protein</fullName>
    </submittedName>
</protein>
<evidence type="ECO:0000313" key="2">
    <source>
        <dbReference type="EMBL" id="KAA0035557.1"/>
    </source>
</evidence>
<dbReference type="OrthoDB" id="2012657at2759"/>